<protein>
    <submittedName>
        <fullName evidence="1">Translation initiation factor IF-2</fullName>
    </submittedName>
</protein>
<reference evidence="1 2" key="1">
    <citation type="submission" date="2022-01" db="EMBL/GenBank/DDBJ databases">
        <title>A high-quality chromosome-level genome assembly of rohu carp, Labeo rohita.</title>
        <authorList>
            <person name="Arick M.A. II"/>
            <person name="Hsu C.-Y."/>
            <person name="Magbanua Z."/>
            <person name="Pechanova O."/>
            <person name="Grover C."/>
            <person name="Miller E."/>
            <person name="Thrash A."/>
            <person name="Ezzel L."/>
            <person name="Alam S."/>
            <person name="Benzie J."/>
            <person name="Hamilton M."/>
            <person name="Karsi A."/>
            <person name="Lawrence M.L."/>
            <person name="Peterson D.G."/>
        </authorList>
    </citation>
    <scope>NUCLEOTIDE SEQUENCE [LARGE SCALE GENOMIC DNA]</scope>
    <source>
        <strain evidence="2">BAU-BD-2019</strain>
        <tissue evidence="1">Blood</tissue>
    </source>
</reference>
<evidence type="ECO:0000313" key="1">
    <source>
        <dbReference type="EMBL" id="KAI2647811.1"/>
    </source>
</evidence>
<dbReference type="Proteomes" id="UP000830375">
    <property type="component" value="Unassembled WGS sequence"/>
</dbReference>
<organism evidence="1 2">
    <name type="scientific">Labeo rohita</name>
    <name type="common">Indian major carp</name>
    <name type="synonym">Cyprinus rohita</name>
    <dbReference type="NCBI Taxonomy" id="84645"/>
    <lineage>
        <taxon>Eukaryota</taxon>
        <taxon>Metazoa</taxon>
        <taxon>Chordata</taxon>
        <taxon>Craniata</taxon>
        <taxon>Vertebrata</taxon>
        <taxon>Euteleostomi</taxon>
        <taxon>Actinopterygii</taxon>
        <taxon>Neopterygii</taxon>
        <taxon>Teleostei</taxon>
        <taxon>Ostariophysi</taxon>
        <taxon>Cypriniformes</taxon>
        <taxon>Cyprinidae</taxon>
        <taxon>Labeoninae</taxon>
        <taxon>Labeonini</taxon>
        <taxon>Labeo</taxon>
    </lineage>
</organism>
<sequence>MLTVKSILSCVHYQDWFAAIDLKDTFGVVQLIWSPFGEAQIDLFASLESSPCTGTQLAPGSSQTLCKIREDEEQVLLVAPYWPTRTWFADLMLLVTAPPWKIPVRKNPSWDLSVVLLGLQRAPFEPLASVDRFASAPDRAHFHQEGGGPACILSQRNGSGGEPASSAPLALLCPVRALTSFRCSEQLFVCFGGQQKGNDVSKQRLAHWVVDAITLAYQCQADICRAAGWVTLNTFARFYSLRVEPVSSRVLSYIFFPHDSSAPPTVASDNWHPWWAHYLAYKALGRLCASFICPDMLACQHLYLNHVTQFRIVAFSRGDPKYVSYDGTSVTDVTETMLHIGGGRGDNALTM</sequence>
<comment type="caution">
    <text evidence="1">The sequence shown here is derived from an EMBL/GenBank/DDBJ whole genome shotgun (WGS) entry which is preliminary data.</text>
</comment>
<dbReference type="PANTHER" id="PTHR35617:SF3">
    <property type="entry name" value="CORE-BINDING (CB) DOMAIN-CONTAINING PROTEIN"/>
    <property type="match status" value="1"/>
</dbReference>
<dbReference type="GO" id="GO:0003743">
    <property type="term" value="F:translation initiation factor activity"/>
    <property type="evidence" value="ECO:0007669"/>
    <property type="project" value="UniProtKB-KW"/>
</dbReference>
<gene>
    <name evidence="1" type="ORF">H4Q32_026127</name>
</gene>
<proteinExistence type="predicted"/>
<dbReference type="PANTHER" id="PTHR35617">
    <property type="entry name" value="PHAGE_INTEGRASE DOMAIN-CONTAINING PROTEIN"/>
    <property type="match status" value="1"/>
</dbReference>
<keyword evidence="1" id="KW-0648">Protein biosynthesis</keyword>
<name>A0ABQ8LAM9_LABRO</name>
<keyword evidence="2" id="KW-1185">Reference proteome</keyword>
<accession>A0ABQ8LAM9</accession>
<dbReference type="EMBL" id="JACTAM010000117">
    <property type="protein sequence ID" value="KAI2647811.1"/>
    <property type="molecule type" value="Genomic_DNA"/>
</dbReference>
<keyword evidence="1" id="KW-0396">Initiation factor</keyword>
<evidence type="ECO:0000313" key="2">
    <source>
        <dbReference type="Proteomes" id="UP000830375"/>
    </source>
</evidence>